<keyword evidence="2" id="KW-0813">Transport</keyword>
<evidence type="ECO:0000256" key="5">
    <source>
        <dbReference type="SAM" id="SignalP"/>
    </source>
</evidence>
<evidence type="ECO:0000256" key="1">
    <source>
        <dbReference type="ARBA" id="ARBA00004196"/>
    </source>
</evidence>
<dbReference type="PANTHER" id="PTHR42953">
    <property type="entry name" value="HIGH-AFFINITY ZINC UPTAKE SYSTEM PROTEIN ZNUA-RELATED"/>
    <property type="match status" value="1"/>
</dbReference>
<protein>
    <submittedName>
        <fullName evidence="6">Zinc ABC transporter substrate-binding protein</fullName>
    </submittedName>
</protein>
<name>A0ABY6NZ96_9NOCA</name>
<keyword evidence="3" id="KW-0479">Metal-binding</keyword>
<dbReference type="Proteomes" id="UP001164965">
    <property type="component" value="Chromosome"/>
</dbReference>
<dbReference type="EMBL" id="CP110615">
    <property type="protein sequence ID" value="UZJ24729.1"/>
    <property type="molecule type" value="Genomic_DNA"/>
</dbReference>
<dbReference type="Pfam" id="PF01297">
    <property type="entry name" value="ZnuA"/>
    <property type="match status" value="1"/>
</dbReference>
<feature type="chain" id="PRO_5046289564" evidence="5">
    <location>
        <begin position="33"/>
        <end position="305"/>
    </location>
</feature>
<dbReference type="PROSITE" id="PS51257">
    <property type="entry name" value="PROKAR_LIPOPROTEIN"/>
    <property type="match status" value="1"/>
</dbReference>
<organism evidence="6 7">
    <name type="scientific">Rhodococcus antarcticus</name>
    <dbReference type="NCBI Taxonomy" id="2987751"/>
    <lineage>
        <taxon>Bacteria</taxon>
        <taxon>Bacillati</taxon>
        <taxon>Actinomycetota</taxon>
        <taxon>Actinomycetes</taxon>
        <taxon>Mycobacteriales</taxon>
        <taxon>Nocardiaceae</taxon>
        <taxon>Rhodococcus</taxon>
    </lineage>
</organism>
<accession>A0ABY6NZ96</accession>
<evidence type="ECO:0000256" key="3">
    <source>
        <dbReference type="ARBA" id="ARBA00022723"/>
    </source>
</evidence>
<dbReference type="InterPro" id="IPR006127">
    <property type="entry name" value="ZnuA-like"/>
</dbReference>
<dbReference type="Gene3D" id="3.40.50.1980">
    <property type="entry name" value="Nitrogenase molybdenum iron protein domain"/>
    <property type="match status" value="2"/>
</dbReference>
<dbReference type="SUPFAM" id="SSF53807">
    <property type="entry name" value="Helical backbone' metal receptor"/>
    <property type="match status" value="1"/>
</dbReference>
<evidence type="ECO:0000256" key="4">
    <source>
        <dbReference type="ARBA" id="ARBA00022729"/>
    </source>
</evidence>
<reference evidence="6" key="1">
    <citation type="submission" date="2022-10" db="EMBL/GenBank/DDBJ databases">
        <title>Rhodococcus sp.75.</title>
        <authorList>
            <person name="Sun M."/>
        </authorList>
    </citation>
    <scope>NUCLEOTIDE SEQUENCE</scope>
    <source>
        <strain evidence="6">75</strain>
    </source>
</reference>
<comment type="subcellular location">
    <subcellularLocation>
        <location evidence="1">Cell envelope</location>
    </subcellularLocation>
</comment>
<evidence type="ECO:0000313" key="6">
    <source>
        <dbReference type="EMBL" id="UZJ24729.1"/>
    </source>
</evidence>
<dbReference type="PANTHER" id="PTHR42953:SF1">
    <property type="entry name" value="METAL-BINDING PROTEIN HI_0362-RELATED"/>
    <property type="match status" value="1"/>
</dbReference>
<dbReference type="InterPro" id="IPR050492">
    <property type="entry name" value="Bact_metal-bind_prot9"/>
</dbReference>
<sequence length="305" mass="31260">MRRATLALPALAATAALVLAGCSTASSSPAAAGDGPLRVVAAENFWGSIAAQLGGDKVDVTSIISSPDADPHDYEATASDGRTVATADMTIVNGVGYDVWAGDLAAANPSGTRTDLSVGDLVGAKEGDNPHRWYNPADVSKVVDAITADYQAKDPANSGYYDQQKAAFTGTALKDYDAVIADIRAKYSGTPIGASESIVSMFAPALGLDVLTPPDFLTAISEGTEPTAADKSTIDTQISTGAIKVYVYNSQNATPDVQAQVDAAKARGIPVSTITETMTPATASWEDWQTAQLTALEAALAQAAA</sequence>
<evidence type="ECO:0000313" key="7">
    <source>
        <dbReference type="Proteomes" id="UP001164965"/>
    </source>
</evidence>
<proteinExistence type="predicted"/>
<evidence type="ECO:0000256" key="2">
    <source>
        <dbReference type="ARBA" id="ARBA00022448"/>
    </source>
</evidence>
<keyword evidence="4 5" id="KW-0732">Signal</keyword>
<keyword evidence="7" id="KW-1185">Reference proteome</keyword>
<gene>
    <name evidence="6" type="ORF">RHODO2019_16720</name>
</gene>
<feature type="signal peptide" evidence="5">
    <location>
        <begin position="1"/>
        <end position="32"/>
    </location>
</feature>
<dbReference type="RefSeq" id="WP_265382835.1">
    <property type="nucleotide sequence ID" value="NZ_CP110615.1"/>
</dbReference>